<protein>
    <submittedName>
        <fullName evidence="6">Dihydrofolate reductase family protein</fullName>
    </submittedName>
</protein>
<dbReference type="InterPro" id="IPR024072">
    <property type="entry name" value="DHFR-like_dom_sf"/>
</dbReference>
<dbReference type="Gene3D" id="3.40.430.10">
    <property type="entry name" value="Dihydrofolate Reductase, subunit A"/>
    <property type="match status" value="1"/>
</dbReference>
<dbReference type="PANTHER" id="PTHR38011">
    <property type="entry name" value="DIHYDROFOLATE REDUCTASE FAMILY PROTEIN (AFU_ORTHOLOGUE AFUA_8G06820)"/>
    <property type="match status" value="1"/>
</dbReference>
<name>A0ABV5JTL3_9ACTN</name>
<evidence type="ECO:0000259" key="5">
    <source>
        <dbReference type="Pfam" id="PF01872"/>
    </source>
</evidence>
<keyword evidence="2" id="KW-0521">NADP</keyword>
<feature type="domain" description="Bacterial bifunctional deaminase-reductase C-terminal" evidence="5">
    <location>
        <begin position="34"/>
        <end position="221"/>
    </location>
</feature>
<evidence type="ECO:0000256" key="3">
    <source>
        <dbReference type="ARBA" id="ARBA00023002"/>
    </source>
</evidence>
<gene>
    <name evidence="6" type="ORF">ACFFVD_10550</name>
</gene>
<evidence type="ECO:0000256" key="4">
    <source>
        <dbReference type="SAM" id="MobiDB-lite"/>
    </source>
</evidence>
<evidence type="ECO:0000313" key="6">
    <source>
        <dbReference type="EMBL" id="MFB9260245.1"/>
    </source>
</evidence>
<accession>A0ABV5JTL3</accession>
<organism evidence="6 7">
    <name type="scientific">Dietzia aerolata</name>
    <dbReference type="NCBI Taxonomy" id="595984"/>
    <lineage>
        <taxon>Bacteria</taxon>
        <taxon>Bacillati</taxon>
        <taxon>Actinomycetota</taxon>
        <taxon>Actinomycetes</taxon>
        <taxon>Mycobacteriales</taxon>
        <taxon>Dietziaceae</taxon>
        <taxon>Dietzia</taxon>
    </lineage>
</organism>
<evidence type="ECO:0000313" key="7">
    <source>
        <dbReference type="Proteomes" id="UP001589700"/>
    </source>
</evidence>
<evidence type="ECO:0000256" key="1">
    <source>
        <dbReference type="ARBA" id="ARBA00005104"/>
    </source>
</evidence>
<keyword evidence="3" id="KW-0560">Oxidoreductase</keyword>
<dbReference type="Proteomes" id="UP001589700">
    <property type="component" value="Unassembled WGS sequence"/>
</dbReference>
<evidence type="ECO:0000256" key="2">
    <source>
        <dbReference type="ARBA" id="ARBA00022857"/>
    </source>
</evidence>
<sequence>MHSCRPEVVDDNPAALDVLWRALEPEPFGPAVRIRAVMISSVDGTTAVDGLSGPLGTPTDRLVYDAMRARADVVLVGSGTALDEGYGPATVAPVWTDRRDRAEPPPVIVLTRNLDDALLDHCAKIGSGMQIAAAAETPPARIAAARSAGVCVHVMGKGPFAQSLRDLLAELGAGEVTFEGGPRLLADFVTQGLVDELVLTVSPEIIVGGRSPGLVPSHTLHRVPMRVAAAFSCPRGGLYTRWVVDHGGRNEPAGGTVSDRTYGTDGVDGADE</sequence>
<dbReference type="PANTHER" id="PTHR38011:SF7">
    <property type="entry name" value="2,5-DIAMINO-6-RIBOSYLAMINO-4(3H)-PYRIMIDINONE 5'-PHOSPHATE REDUCTASE"/>
    <property type="match status" value="1"/>
</dbReference>
<dbReference type="RefSeq" id="WP_338403491.1">
    <property type="nucleotide sequence ID" value="NZ_JAALDM010000038.1"/>
</dbReference>
<comment type="caution">
    <text evidence="6">The sequence shown here is derived from an EMBL/GenBank/DDBJ whole genome shotgun (WGS) entry which is preliminary data.</text>
</comment>
<keyword evidence="7" id="KW-1185">Reference proteome</keyword>
<dbReference type="InterPro" id="IPR002734">
    <property type="entry name" value="RibDG_C"/>
</dbReference>
<reference evidence="6 7" key="1">
    <citation type="submission" date="2024-09" db="EMBL/GenBank/DDBJ databases">
        <authorList>
            <person name="Sun Q."/>
            <person name="Mori K."/>
        </authorList>
    </citation>
    <scope>NUCLEOTIDE SEQUENCE [LARGE SCALE GENOMIC DNA]</scope>
    <source>
        <strain evidence="6 7">CCM 7659</strain>
    </source>
</reference>
<comment type="pathway">
    <text evidence="1">Cofactor biosynthesis; riboflavin biosynthesis.</text>
</comment>
<dbReference type="Pfam" id="PF01872">
    <property type="entry name" value="RibD_C"/>
    <property type="match status" value="1"/>
</dbReference>
<feature type="region of interest" description="Disordered" evidence="4">
    <location>
        <begin position="249"/>
        <end position="272"/>
    </location>
</feature>
<proteinExistence type="predicted"/>
<dbReference type="EMBL" id="JBHMDY010000004">
    <property type="protein sequence ID" value="MFB9260245.1"/>
    <property type="molecule type" value="Genomic_DNA"/>
</dbReference>
<dbReference type="InterPro" id="IPR050765">
    <property type="entry name" value="Riboflavin_Biosynth_HTPR"/>
</dbReference>
<dbReference type="SUPFAM" id="SSF53597">
    <property type="entry name" value="Dihydrofolate reductase-like"/>
    <property type="match status" value="1"/>
</dbReference>